<evidence type="ECO:0000256" key="1">
    <source>
        <dbReference type="ARBA" id="ARBA00023125"/>
    </source>
</evidence>
<dbReference type="RefSeq" id="WP_010010122.1">
    <property type="nucleotide sequence ID" value="NZ_AZCN01000042.1"/>
</dbReference>
<dbReference type="Proteomes" id="UP000051181">
    <property type="component" value="Unassembled WGS sequence"/>
</dbReference>
<dbReference type="AlphaFoldDB" id="A0A0R1F1Q4"/>
<dbReference type="eggNOG" id="COG1396">
    <property type="taxonomic scope" value="Bacteria"/>
</dbReference>
<organism evidence="3 4">
    <name type="scientific">Loigolactobacillus coryniformis subsp. coryniformis KCTC 3167 = DSM 20001</name>
    <dbReference type="NCBI Taxonomy" id="913848"/>
    <lineage>
        <taxon>Bacteria</taxon>
        <taxon>Bacillati</taxon>
        <taxon>Bacillota</taxon>
        <taxon>Bacilli</taxon>
        <taxon>Lactobacillales</taxon>
        <taxon>Lactobacillaceae</taxon>
        <taxon>Loigolactobacillus</taxon>
    </lineage>
</organism>
<dbReference type="SMART" id="SM00530">
    <property type="entry name" value="HTH_XRE"/>
    <property type="match status" value="1"/>
</dbReference>
<dbReference type="GO" id="GO:0003677">
    <property type="term" value="F:DNA binding"/>
    <property type="evidence" value="ECO:0007669"/>
    <property type="project" value="UniProtKB-KW"/>
</dbReference>
<dbReference type="GeneID" id="65917591"/>
<dbReference type="PANTHER" id="PTHR46558">
    <property type="entry name" value="TRACRIPTIONAL REGULATORY PROTEIN-RELATED-RELATED"/>
    <property type="match status" value="1"/>
</dbReference>
<evidence type="ECO:0000259" key="2">
    <source>
        <dbReference type="PROSITE" id="PS50943"/>
    </source>
</evidence>
<gene>
    <name evidence="3" type="ORF">FD22_GL001566</name>
</gene>
<dbReference type="SUPFAM" id="SSF47413">
    <property type="entry name" value="lambda repressor-like DNA-binding domains"/>
    <property type="match status" value="1"/>
</dbReference>
<reference evidence="3 4" key="1">
    <citation type="journal article" date="2015" name="Genome Announc.">
        <title>Expanding the biotechnology potential of lactobacilli through comparative genomics of 213 strains and associated genera.</title>
        <authorList>
            <person name="Sun Z."/>
            <person name="Harris H.M."/>
            <person name="McCann A."/>
            <person name="Guo C."/>
            <person name="Argimon S."/>
            <person name="Zhang W."/>
            <person name="Yang X."/>
            <person name="Jeffery I.B."/>
            <person name="Cooney J.C."/>
            <person name="Kagawa T.F."/>
            <person name="Liu W."/>
            <person name="Song Y."/>
            <person name="Salvetti E."/>
            <person name="Wrobel A."/>
            <person name="Rasinkangas P."/>
            <person name="Parkhill J."/>
            <person name="Rea M.C."/>
            <person name="O'Sullivan O."/>
            <person name="Ritari J."/>
            <person name="Douillard F.P."/>
            <person name="Paul Ross R."/>
            <person name="Yang R."/>
            <person name="Briner A.E."/>
            <person name="Felis G.E."/>
            <person name="de Vos W.M."/>
            <person name="Barrangou R."/>
            <person name="Klaenhammer T.R."/>
            <person name="Caufield P.W."/>
            <person name="Cui Y."/>
            <person name="Zhang H."/>
            <person name="O'Toole P.W."/>
        </authorList>
    </citation>
    <scope>NUCLEOTIDE SEQUENCE [LARGE SCALE GENOMIC DNA]</scope>
    <source>
        <strain evidence="3 4">DSM 20001</strain>
    </source>
</reference>
<dbReference type="InterPro" id="IPR010982">
    <property type="entry name" value="Lambda_DNA-bd_dom_sf"/>
</dbReference>
<name>A0A0R1F1Q4_9LACO</name>
<comment type="caution">
    <text evidence="3">The sequence shown here is derived from an EMBL/GenBank/DDBJ whole genome shotgun (WGS) entry which is preliminary data.</text>
</comment>
<dbReference type="PANTHER" id="PTHR46558:SF11">
    <property type="entry name" value="HTH-TYPE TRANSCRIPTIONAL REGULATOR XRE"/>
    <property type="match status" value="1"/>
</dbReference>
<sequence>MLGERLKELRKNKAQTQEQVAKYLGISRAAYSHFENNRNEPDYSTLDKLANYYGVTTDYLLERNNTPQWADKRDTTDLKKFLDDDSGMTYDGDNLTEEENEQLRVALTQIFWKRRRAERKISRDTEENL</sequence>
<evidence type="ECO:0000313" key="4">
    <source>
        <dbReference type="Proteomes" id="UP000051181"/>
    </source>
</evidence>
<keyword evidence="1" id="KW-0238">DNA-binding</keyword>
<dbReference type="CDD" id="cd00093">
    <property type="entry name" value="HTH_XRE"/>
    <property type="match status" value="1"/>
</dbReference>
<dbReference type="PATRIC" id="fig|913848.6.peg.1604"/>
<dbReference type="InterPro" id="IPR001387">
    <property type="entry name" value="Cro/C1-type_HTH"/>
</dbReference>
<evidence type="ECO:0000313" key="3">
    <source>
        <dbReference type="EMBL" id="KRK15759.1"/>
    </source>
</evidence>
<feature type="domain" description="HTH cro/C1-type" evidence="2">
    <location>
        <begin position="6"/>
        <end position="60"/>
    </location>
</feature>
<dbReference type="Gene3D" id="1.10.260.40">
    <property type="entry name" value="lambda repressor-like DNA-binding domains"/>
    <property type="match status" value="1"/>
</dbReference>
<dbReference type="Pfam" id="PF12844">
    <property type="entry name" value="HTH_19"/>
    <property type="match status" value="1"/>
</dbReference>
<proteinExistence type="predicted"/>
<protein>
    <submittedName>
        <fullName evidence="3">Prophage Lp1 protein 8</fullName>
    </submittedName>
</protein>
<dbReference type="EMBL" id="AZCN01000042">
    <property type="protein sequence ID" value="KRK15759.1"/>
    <property type="molecule type" value="Genomic_DNA"/>
</dbReference>
<accession>A0A0R1F1Q4</accession>
<dbReference type="PROSITE" id="PS50943">
    <property type="entry name" value="HTH_CROC1"/>
    <property type="match status" value="1"/>
</dbReference>